<dbReference type="RefSeq" id="WP_282335670.1">
    <property type="nucleotide sequence ID" value="NZ_JASBRG010000007.1"/>
</dbReference>
<evidence type="ECO:0000313" key="8">
    <source>
        <dbReference type="EMBL" id="MDI3321563.1"/>
    </source>
</evidence>
<accession>A0ABT6RG65</accession>
<dbReference type="PANTHER" id="PTHR10491">
    <property type="entry name" value="DTDP-4-DEHYDRORHAMNOSE REDUCTASE"/>
    <property type="match status" value="1"/>
</dbReference>
<name>A0ABT6RG65_9BACT</name>
<evidence type="ECO:0000256" key="5">
    <source>
        <dbReference type="ARBA" id="ARBA00048200"/>
    </source>
</evidence>
<dbReference type="PANTHER" id="PTHR10491:SF4">
    <property type="entry name" value="METHIONINE ADENOSYLTRANSFERASE 2 SUBUNIT BETA"/>
    <property type="match status" value="1"/>
</dbReference>
<dbReference type="EC" id="1.1.1.133" evidence="3 6"/>
<comment type="catalytic activity">
    <reaction evidence="5">
        <text>dTDP-beta-L-rhamnose + NADP(+) = dTDP-4-dehydro-beta-L-rhamnose + NADPH + H(+)</text>
        <dbReference type="Rhea" id="RHEA:21796"/>
        <dbReference type="ChEBI" id="CHEBI:15378"/>
        <dbReference type="ChEBI" id="CHEBI:57510"/>
        <dbReference type="ChEBI" id="CHEBI:57783"/>
        <dbReference type="ChEBI" id="CHEBI:58349"/>
        <dbReference type="ChEBI" id="CHEBI:62830"/>
        <dbReference type="EC" id="1.1.1.133"/>
    </reaction>
</comment>
<evidence type="ECO:0000256" key="4">
    <source>
        <dbReference type="ARBA" id="ARBA00017099"/>
    </source>
</evidence>
<evidence type="ECO:0000313" key="9">
    <source>
        <dbReference type="Proteomes" id="UP001226434"/>
    </source>
</evidence>
<dbReference type="EMBL" id="JASBRG010000007">
    <property type="protein sequence ID" value="MDI3321563.1"/>
    <property type="molecule type" value="Genomic_DNA"/>
</dbReference>
<comment type="pathway">
    <text evidence="1 6">Carbohydrate biosynthesis; dTDP-L-rhamnose biosynthesis.</text>
</comment>
<dbReference type="Pfam" id="PF04321">
    <property type="entry name" value="RmlD_sub_bind"/>
    <property type="match status" value="1"/>
</dbReference>
<evidence type="ECO:0000256" key="3">
    <source>
        <dbReference type="ARBA" id="ARBA00012929"/>
    </source>
</evidence>
<dbReference type="Proteomes" id="UP001226434">
    <property type="component" value="Unassembled WGS sequence"/>
</dbReference>
<protein>
    <recommendedName>
        <fullName evidence="4 6">dTDP-4-dehydrorhamnose reductase</fullName>
        <ecNumber evidence="3 6">1.1.1.133</ecNumber>
    </recommendedName>
</protein>
<comment type="function">
    <text evidence="6">Catalyzes the reduction of dTDP-6-deoxy-L-lyxo-4-hexulose to yield dTDP-L-rhamnose.</text>
</comment>
<comment type="similarity">
    <text evidence="2 6">Belongs to the dTDP-4-dehydrorhamnose reductase family.</text>
</comment>
<dbReference type="Gene3D" id="3.40.50.720">
    <property type="entry name" value="NAD(P)-binding Rossmann-like Domain"/>
    <property type="match status" value="1"/>
</dbReference>
<dbReference type="InterPro" id="IPR005913">
    <property type="entry name" value="dTDP_dehydrorham_reduct"/>
</dbReference>
<feature type="domain" description="RmlD-like substrate binding" evidence="7">
    <location>
        <begin position="3"/>
        <end position="294"/>
    </location>
</feature>
<gene>
    <name evidence="8" type="ORF">QJ048_17335</name>
</gene>
<proteinExistence type="inferred from homology"/>
<evidence type="ECO:0000259" key="7">
    <source>
        <dbReference type="Pfam" id="PF04321"/>
    </source>
</evidence>
<evidence type="ECO:0000256" key="6">
    <source>
        <dbReference type="RuleBase" id="RU364082"/>
    </source>
</evidence>
<dbReference type="CDD" id="cd05254">
    <property type="entry name" value="dTDP_HR_like_SDR_e"/>
    <property type="match status" value="1"/>
</dbReference>
<organism evidence="8 9">
    <name type="scientific">Pinibacter soli</name>
    <dbReference type="NCBI Taxonomy" id="3044211"/>
    <lineage>
        <taxon>Bacteria</taxon>
        <taxon>Pseudomonadati</taxon>
        <taxon>Bacteroidota</taxon>
        <taxon>Chitinophagia</taxon>
        <taxon>Chitinophagales</taxon>
        <taxon>Chitinophagaceae</taxon>
        <taxon>Pinibacter</taxon>
    </lineage>
</organism>
<dbReference type="InterPro" id="IPR036291">
    <property type="entry name" value="NAD(P)-bd_dom_sf"/>
</dbReference>
<reference evidence="8 9" key="1">
    <citation type="submission" date="2023-05" db="EMBL/GenBank/DDBJ databases">
        <title>Genome sequence of Pinibacter sp. MAH-24.</title>
        <authorList>
            <person name="Huq M.A."/>
        </authorList>
    </citation>
    <scope>NUCLEOTIDE SEQUENCE [LARGE SCALE GENOMIC DNA]</scope>
    <source>
        <strain evidence="8 9">MAH-24</strain>
    </source>
</reference>
<keyword evidence="9" id="KW-1185">Reference proteome</keyword>
<keyword evidence="6" id="KW-0560">Oxidoreductase</keyword>
<sequence>MKKVLITGANGLLGQYLVKLLLEKNYVVIATGKGDQRLSQNESPLFTYYDIDVIEGFSLHEVLKHETPDVVVHAAAMTQIDDCELQPEQCERVNVQGTAQVLLDAEAFCKHFIYISTDFVFDGVKGNYNETDDCNPVSFYGFTKLQSESMVEMSEMPWTIVRTCLVYGNVVGGTRSNIVSWVKNSLTEGNKIKVVSDQVRTPTFVEDLACGIELIINKTAEGFYHLAGKDILTPYEMAIATAEHFGLNKDLIEKVDASVFTQPAKRPPKTGLDITKARTELGYEPMGFSEALNKLKI</sequence>
<dbReference type="SUPFAM" id="SSF51735">
    <property type="entry name" value="NAD(P)-binding Rossmann-fold domains"/>
    <property type="match status" value="1"/>
</dbReference>
<evidence type="ECO:0000256" key="2">
    <source>
        <dbReference type="ARBA" id="ARBA00010944"/>
    </source>
</evidence>
<evidence type="ECO:0000256" key="1">
    <source>
        <dbReference type="ARBA" id="ARBA00004781"/>
    </source>
</evidence>
<dbReference type="InterPro" id="IPR029903">
    <property type="entry name" value="RmlD-like-bd"/>
</dbReference>
<comment type="caution">
    <text evidence="8">The sequence shown here is derived from an EMBL/GenBank/DDBJ whole genome shotgun (WGS) entry which is preliminary data.</text>
</comment>
<keyword evidence="6" id="KW-0521">NADP</keyword>